<feature type="domain" description="AAA" evidence="1">
    <location>
        <begin position="1"/>
        <end position="169"/>
    </location>
</feature>
<accession>A0A1S2NA47</accession>
<reference evidence="2 3" key="1">
    <citation type="submission" date="2014-10" db="EMBL/GenBank/DDBJ databases">
        <authorList>
            <person name="Seo M.-J."/>
            <person name="Seok Y.J."/>
            <person name="Cha I.-T."/>
        </authorList>
    </citation>
    <scope>NUCLEOTIDE SEQUENCE [LARGE SCALE GENOMIC DNA]</scope>
    <source>
        <strain evidence="2 3">NEU</strain>
    </source>
</reference>
<dbReference type="Pfam" id="PF13614">
    <property type="entry name" value="AAA_31"/>
    <property type="match status" value="1"/>
</dbReference>
<evidence type="ECO:0000313" key="2">
    <source>
        <dbReference type="EMBL" id="OIJ41534.1"/>
    </source>
</evidence>
<dbReference type="InterPro" id="IPR025669">
    <property type="entry name" value="AAA_dom"/>
</dbReference>
<dbReference type="InterPro" id="IPR027417">
    <property type="entry name" value="P-loop_NTPase"/>
</dbReference>
<dbReference type="InterPro" id="IPR050678">
    <property type="entry name" value="DNA_Partitioning_ATPase"/>
</dbReference>
<organism evidence="2 3">
    <name type="scientific">Massilia timonae</name>
    <dbReference type="NCBI Taxonomy" id="47229"/>
    <lineage>
        <taxon>Bacteria</taxon>
        <taxon>Pseudomonadati</taxon>
        <taxon>Pseudomonadota</taxon>
        <taxon>Betaproteobacteria</taxon>
        <taxon>Burkholderiales</taxon>
        <taxon>Oxalobacteraceae</taxon>
        <taxon>Telluria group</taxon>
        <taxon>Massilia</taxon>
    </lineage>
</organism>
<comment type="caution">
    <text evidence="2">The sequence shown here is derived from an EMBL/GenBank/DDBJ whole genome shotgun (WGS) entry which is preliminary data.</text>
</comment>
<dbReference type="CDD" id="cd02042">
    <property type="entry name" value="ParAB_family"/>
    <property type="match status" value="1"/>
</dbReference>
<dbReference type="RefSeq" id="WP_083415349.1">
    <property type="nucleotide sequence ID" value="NZ_JRYB01000001.1"/>
</dbReference>
<sequence length="269" mass="30181">MKKFAAVNQKGGVGKTNTNCNFSHCLAEAGNSTLIINGDEQEDTNDMMIEYELPGIRTHHLFGNLPLNTTAPSKMLSLIASDREALREIEESTTDDLQLVINLRARLAELEPHYQYAVFDTAGANSRIANAFLIASDFVAVPTKIDEHSIRESVETIGRIGGVQTHTDPRMRNEKLTFLGILVNEYDPRQPFQVKQFGRLLEEHGDLMVPYAITDRQAYREAVCARVPVWRLRSDDGNHVKTAARDAGKEILTVFAYFKKLMDTNEVLT</sequence>
<name>A0A1S2NA47_9BURK</name>
<gene>
    <name evidence="2" type="ORF">LO55_3214</name>
</gene>
<dbReference type="Gene3D" id="3.40.50.300">
    <property type="entry name" value="P-loop containing nucleotide triphosphate hydrolases"/>
    <property type="match status" value="1"/>
</dbReference>
<dbReference type="AlphaFoldDB" id="A0A1S2NA47"/>
<dbReference type="Proteomes" id="UP000180246">
    <property type="component" value="Unassembled WGS sequence"/>
</dbReference>
<dbReference type="PANTHER" id="PTHR13696:SF99">
    <property type="entry name" value="COBYRINIC ACID AC-DIAMIDE SYNTHASE"/>
    <property type="match status" value="1"/>
</dbReference>
<dbReference type="SUPFAM" id="SSF52540">
    <property type="entry name" value="P-loop containing nucleoside triphosphate hydrolases"/>
    <property type="match status" value="1"/>
</dbReference>
<dbReference type="EMBL" id="JRYB01000001">
    <property type="protein sequence ID" value="OIJ41534.1"/>
    <property type="molecule type" value="Genomic_DNA"/>
</dbReference>
<evidence type="ECO:0000259" key="1">
    <source>
        <dbReference type="Pfam" id="PF13614"/>
    </source>
</evidence>
<dbReference type="PANTHER" id="PTHR13696">
    <property type="entry name" value="P-LOOP CONTAINING NUCLEOSIDE TRIPHOSPHATE HYDROLASE"/>
    <property type="match status" value="1"/>
</dbReference>
<proteinExistence type="predicted"/>
<evidence type="ECO:0000313" key="3">
    <source>
        <dbReference type="Proteomes" id="UP000180246"/>
    </source>
</evidence>
<protein>
    <submittedName>
        <fullName evidence="2">4Fe-4S iron sulfur cluster binding s, NifH/frxC family protein</fullName>
    </submittedName>
</protein>